<dbReference type="eggNOG" id="COG1957">
    <property type="taxonomic scope" value="Bacteria"/>
</dbReference>
<reference evidence="3 4" key="1">
    <citation type="journal article" date="2017" name="Antonie Van Leeuwenhoek">
        <title>Rhizobium rhizosphaerae sp. nov., a novel species isolated from rice rhizosphere.</title>
        <authorList>
            <person name="Zhao J.J."/>
            <person name="Zhang J."/>
            <person name="Zhang R.J."/>
            <person name="Zhang C.W."/>
            <person name="Yin H.Q."/>
            <person name="Zhang X.X."/>
        </authorList>
    </citation>
    <scope>NUCLEOTIDE SEQUENCE [LARGE SCALE GENOMIC DNA]</scope>
    <source>
        <strain evidence="3 4">BSs20135</strain>
    </source>
</reference>
<feature type="domain" description="DUF547" evidence="2">
    <location>
        <begin position="84"/>
        <end position="199"/>
    </location>
</feature>
<dbReference type="PANTHER" id="PTHR46361">
    <property type="entry name" value="ELECTRON CARRIER/ PROTEIN DISULFIDE OXIDOREDUCTASE"/>
    <property type="match status" value="1"/>
</dbReference>
<dbReference type="OrthoDB" id="526867at2"/>
<dbReference type="STRING" id="493475.GARC_0922"/>
<comment type="caution">
    <text evidence="3">The sequence shown here is derived from an EMBL/GenBank/DDBJ whole genome shotgun (WGS) entry which is preliminary data.</text>
</comment>
<proteinExistence type="predicted"/>
<evidence type="ECO:0000313" key="4">
    <source>
        <dbReference type="Proteomes" id="UP000006327"/>
    </source>
</evidence>
<dbReference type="Proteomes" id="UP000006327">
    <property type="component" value="Unassembled WGS sequence"/>
</dbReference>
<evidence type="ECO:0000313" key="3">
    <source>
        <dbReference type="EMBL" id="GAC17903.1"/>
    </source>
</evidence>
<keyword evidence="1" id="KW-0732">Signal</keyword>
<keyword evidence="4" id="KW-1185">Reference proteome</keyword>
<dbReference type="EMBL" id="BAEO01000012">
    <property type="protein sequence ID" value="GAC17903.1"/>
    <property type="molecule type" value="Genomic_DNA"/>
</dbReference>
<name>K6YMP9_9ALTE</name>
<organism evidence="3 4">
    <name type="scientific">Paraglaciecola arctica BSs20135</name>
    <dbReference type="NCBI Taxonomy" id="493475"/>
    <lineage>
        <taxon>Bacteria</taxon>
        <taxon>Pseudomonadati</taxon>
        <taxon>Pseudomonadota</taxon>
        <taxon>Gammaproteobacteria</taxon>
        <taxon>Alteromonadales</taxon>
        <taxon>Alteromonadaceae</taxon>
        <taxon>Paraglaciecola</taxon>
    </lineage>
</organism>
<feature type="chain" id="PRO_5003900186" description="DUF547 domain-containing protein" evidence="1">
    <location>
        <begin position="29"/>
        <end position="280"/>
    </location>
</feature>
<evidence type="ECO:0000256" key="1">
    <source>
        <dbReference type="SAM" id="SignalP"/>
    </source>
</evidence>
<dbReference type="Pfam" id="PF04784">
    <property type="entry name" value="DUF547"/>
    <property type="match status" value="1"/>
</dbReference>
<dbReference type="RefSeq" id="WP_007617191.1">
    <property type="nucleotide sequence ID" value="NZ_BAEO01000012.1"/>
</dbReference>
<sequence length="280" mass="32685">MVNKLTYAKTLSYLLAAVLMMSSTAVLAFDHQHPLFTQVLSDVVKLSPNKKQSRVDYGQLFKQSEQLNQYLVQLSSVKQSEYQLWTGDEQLSFLINAYNGFTLQLIIQNYAKFQSGKVESIKDLGSFFSSPWKQSFFALLGEKRNLDNIEHDMVRVWFERPRIHAALVCAAVSCPPLRNQAFIADKLDQQLDDQMSQFLSDDKRNTIKISENRVYLSSIFKWYGEDFEKGQQGFNTIKDLIKVYQTDMANDPQQLTWLQKQNYEIRYLDYDWRLNDISTF</sequence>
<gene>
    <name evidence="3" type="ORF">GARC_0922</name>
</gene>
<dbReference type="AlphaFoldDB" id="K6YMP9"/>
<accession>K6YMP9</accession>
<dbReference type="PANTHER" id="PTHR46361:SF3">
    <property type="entry name" value="ELECTRON CARRIER_ PROTEIN DISULFIDE OXIDOREDUCTASE"/>
    <property type="match status" value="1"/>
</dbReference>
<dbReference type="InterPro" id="IPR006869">
    <property type="entry name" value="DUF547"/>
</dbReference>
<feature type="signal peptide" evidence="1">
    <location>
        <begin position="1"/>
        <end position="28"/>
    </location>
</feature>
<evidence type="ECO:0000259" key="2">
    <source>
        <dbReference type="Pfam" id="PF04784"/>
    </source>
</evidence>
<protein>
    <recommendedName>
        <fullName evidence="2">DUF547 domain-containing protein</fullName>
    </recommendedName>
</protein>